<evidence type="ECO:0000313" key="2">
    <source>
        <dbReference type="Ensembl" id="ENSECAP00000033451.2"/>
    </source>
</evidence>
<sequence>MKIKINIHQVYFYLLISGGLASSSPISGIPDSFSSFLRSLFLSSDIFSFILFLTDL</sequence>
<evidence type="ECO:0000256" key="1">
    <source>
        <dbReference type="SAM" id="Phobius"/>
    </source>
</evidence>
<dbReference type="PaxDb" id="9796-ENSECAP00000033451"/>
<organism evidence="2 3">
    <name type="scientific">Equus caballus</name>
    <name type="common">Horse</name>
    <dbReference type="NCBI Taxonomy" id="9796"/>
    <lineage>
        <taxon>Eukaryota</taxon>
        <taxon>Metazoa</taxon>
        <taxon>Chordata</taxon>
        <taxon>Craniata</taxon>
        <taxon>Vertebrata</taxon>
        <taxon>Euteleostomi</taxon>
        <taxon>Mammalia</taxon>
        <taxon>Eutheria</taxon>
        <taxon>Laurasiatheria</taxon>
        <taxon>Perissodactyla</taxon>
        <taxon>Equidae</taxon>
        <taxon>Equus</taxon>
    </lineage>
</organism>
<reference evidence="2" key="3">
    <citation type="submission" date="2025-09" db="UniProtKB">
        <authorList>
            <consortium name="Ensembl"/>
        </authorList>
    </citation>
    <scope>IDENTIFICATION</scope>
    <source>
        <strain evidence="2">Thoroughbred</strain>
    </source>
</reference>
<reference evidence="2 3" key="1">
    <citation type="journal article" date="2009" name="Science">
        <title>Genome sequence, comparative analysis, and population genetics of the domestic horse.</title>
        <authorList>
            <consortium name="Broad Institute Genome Sequencing Platform"/>
            <consortium name="Broad Institute Whole Genome Assembly Team"/>
            <person name="Wade C.M."/>
            <person name="Giulotto E."/>
            <person name="Sigurdsson S."/>
            <person name="Zoli M."/>
            <person name="Gnerre S."/>
            <person name="Imsland F."/>
            <person name="Lear T.L."/>
            <person name="Adelson D.L."/>
            <person name="Bailey E."/>
            <person name="Bellone R.R."/>
            <person name="Bloecker H."/>
            <person name="Distl O."/>
            <person name="Edgar R.C."/>
            <person name="Garber M."/>
            <person name="Leeb T."/>
            <person name="Mauceli E."/>
            <person name="MacLeod J.N."/>
            <person name="Penedo M.C.T."/>
            <person name="Raison J.M."/>
            <person name="Sharpe T."/>
            <person name="Vogel J."/>
            <person name="Andersson L."/>
            <person name="Antczak D.F."/>
            <person name="Biagi T."/>
            <person name="Binns M.M."/>
            <person name="Chowdhary B.P."/>
            <person name="Coleman S.J."/>
            <person name="Della Valle G."/>
            <person name="Fryc S."/>
            <person name="Guerin G."/>
            <person name="Hasegawa T."/>
            <person name="Hill E.W."/>
            <person name="Jurka J."/>
            <person name="Kiialainen A."/>
            <person name="Lindgren G."/>
            <person name="Liu J."/>
            <person name="Magnani E."/>
            <person name="Mickelson J.R."/>
            <person name="Murray J."/>
            <person name="Nergadze S.G."/>
            <person name="Onofrio R."/>
            <person name="Pedroni S."/>
            <person name="Piras M.F."/>
            <person name="Raudsepp T."/>
            <person name="Rocchi M."/>
            <person name="Roeed K.H."/>
            <person name="Ryder O.A."/>
            <person name="Searle S."/>
            <person name="Skow L."/>
            <person name="Swinburne J.E."/>
            <person name="Syvaenen A.C."/>
            <person name="Tozaki T."/>
            <person name="Valberg S.J."/>
            <person name="Vaudin M."/>
            <person name="White J.R."/>
            <person name="Zody M.C."/>
            <person name="Lander E.S."/>
            <person name="Lindblad-Toh K."/>
        </authorList>
    </citation>
    <scope>NUCLEOTIDE SEQUENCE [LARGE SCALE GENOMIC DNA]</scope>
    <source>
        <strain evidence="2 3">Thoroughbred</strain>
    </source>
</reference>
<reference evidence="2" key="2">
    <citation type="submission" date="2025-08" db="UniProtKB">
        <authorList>
            <consortium name="Ensembl"/>
        </authorList>
    </citation>
    <scope>IDENTIFICATION</scope>
    <source>
        <strain evidence="2">Thoroughbred</strain>
    </source>
</reference>
<protein>
    <submittedName>
        <fullName evidence="2">Uncharacterized protein</fullName>
    </submittedName>
</protein>
<proteinExistence type="predicted"/>
<dbReference type="Ensembl" id="ENSECAT00000062643.2">
    <property type="protein sequence ID" value="ENSECAP00000033451.2"/>
    <property type="gene ID" value="ENSECAG00000037182.2"/>
</dbReference>
<dbReference type="Bgee" id="ENSECAG00000037182">
    <property type="expression patterns" value="Expressed in spinal cord and 2 other cell types or tissues"/>
</dbReference>
<evidence type="ECO:0000313" key="3">
    <source>
        <dbReference type="Proteomes" id="UP000002281"/>
    </source>
</evidence>
<keyword evidence="1" id="KW-0812">Transmembrane</keyword>
<dbReference type="Proteomes" id="UP000002281">
    <property type="component" value="Chromosome 23"/>
</dbReference>
<keyword evidence="1" id="KW-1133">Transmembrane helix</keyword>
<keyword evidence="3" id="KW-1185">Reference proteome</keyword>
<dbReference type="GeneTree" id="ENSGT01150000290737"/>
<feature type="transmembrane region" description="Helical" evidence="1">
    <location>
        <begin position="12"/>
        <end position="30"/>
    </location>
</feature>
<keyword evidence="1" id="KW-0472">Membrane</keyword>
<dbReference type="AlphaFoldDB" id="A0A3Q2HG85"/>
<dbReference type="InParanoid" id="A0A3Q2HG85"/>
<name>A0A3Q2HG85_HORSE</name>
<accession>A0A3Q2HG85</accession>